<protein>
    <recommendedName>
        <fullName evidence="3">Transposase</fullName>
    </recommendedName>
</protein>
<dbReference type="AlphaFoldDB" id="A0AAD9QCE0"/>
<evidence type="ECO:0000313" key="1">
    <source>
        <dbReference type="EMBL" id="KAK2558712.1"/>
    </source>
</evidence>
<name>A0AAD9QCE0_ACRCE</name>
<dbReference type="InterPro" id="IPR053164">
    <property type="entry name" value="IS1016-like_transposase"/>
</dbReference>
<dbReference type="PANTHER" id="PTHR47163:SF2">
    <property type="entry name" value="SI:DKEY-17M8.2"/>
    <property type="match status" value="1"/>
</dbReference>
<dbReference type="PANTHER" id="PTHR47163">
    <property type="entry name" value="DDE_TNP_IS1595 DOMAIN-CONTAINING PROTEIN"/>
    <property type="match status" value="1"/>
</dbReference>
<accession>A0AAD9QCE0</accession>
<evidence type="ECO:0000313" key="2">
    <source>
        <dbReference type="Proteomes" id="UP001249851"/>
    </source>
</evidence>
<gene>
    <name evidence="1" type="ORF">P5673_018917</name>
</gene>
<reference evidence="1" key="2">
    <citation type="journal article" date="2023" name="Science">
        <title>Genomic signatures of disease resistance in endangered staghorn corals.</title>
        <authorList>
            <person name="Vollmer S.V."/>
            <person name="Selwyn J.D."/>
            <person name="Despard B.A."/>
            <person name="Roesel C.L."/>
        </authorList>
    </citation>
    <scope>NUCLEOTIDE SEQUENCE</scope>
    <source>
        <strain evidence="1">K2</strain>
    </source>
</reference>
<dbReference type="EMBL" id="JARQWQ010000043">
    <property type="protein sequence ID" value="KAK2558712.1"/>
    <property type="molecule type" value="Genomic_DNA"/>
</dbReference>
<sequence length="296" mass="34355">MNLADITTLSNGPLLELIQWLQGHDCLANPLRCVLCNHAMDLTERNRDHVDGYLWFVYSTDPQLRKCSMCHRKKSLRTGSFFREFPRLPLGKLLLCIYFWSVRELRTTVAQMLNLTKNTVGNVYALLRHYCGRDIQDRPIVPFGGASLCGEITIEEEEREMMFGLLVSSLQSTAPVAATSKSFQDETEQCLHKYYEGYYYRGQRSTPTIGVHIGTSHVMSLITVVHRDNFVDPVTGIHTQEVESAWSRLKYHIKREKGIWVLDLQDFLNEEMWRQWKGLDSVFQNVVTVITRYHQF</sequence>
<dbReference type="Proteomes" id="UP001249851">
    <property type="component" value="Unassembled WGS sequence"/>
</dbReference>
<organism evidence="1 2">
    <name type="scientific">Acropora cervicornis</name>
    <name type="common">Staghorn coral</name>
    <dbReference type="NCBI Taxonomy" id="6130"/>
    <lineage>
        <taxon>Eukaryota</taxon>
        <taxon>Metazoa</taxon>
        <taxon>Cnidaria</taxon>
        <taxon>Anthozoa</taxon>
        <taxon>Hexacorallia</taxon>
        <taxon>Scleractinia</taxon>
        <taxon>Astrocoeniina</taxon>
        <taxon>Acroporidae</taxon>
        <taxon>Acropora</taxon>
    </lineage>
</organism>
<keyword evidence="2" id="KW-1185">Reference proteome</keyword>
<proteinExistence type="predicted"/>
<comment type="caution">
    <text evidence="1">The sequence shown here is derived from an EMBL/GenBank/DDBJ whole genome shotgun (WGS) entry which is preliminary data.</text>
</comment>
<evidence type="ECO:0008006" key="3">
    <source>
        <dbReference type="Google" id="ProtNLM"/>
    </source>
</evidence>
<reference evidence="1" key="1">
    <citation type="journal article" date="2023" name="G3 (Bethesda)">
        <title>Whole genome assembly and annotation of the endangered Caribbean coral Acropora cervicornis.</title>
        <authorList>
            <person name="Selwyn J.D."/>
            <person name="Vollmer S.V."/>
        </authorList>
    </citation>
    <scope>NUCLEOTIDE SEQUENCE</scope>
    <source>
        <strain evidence="1">K2</strain>
    </source>
</reference>